<evidence type="ECO:0000259" key="5">
    <source>
        <dbReference type="PROSITE" id="PS50893"/>
    </source>
</evidence>
<dbReference type="GO" id="GO:0005524">
    <property type="term" value="F:ATP binding"/>
    <property type="evidence" value="ECO:0007669"/>
    <property type="project" value="UniProtKB-KW"/>
</dbReference>
<dbReference type="Pfam" id="PF00005">
    <property type="entry name" value="ABC_tran"/>
    <property type="match status" value="1"/>
</dbReference>
<comment type="similarity">
    <text evidence="1">Belongs to the ABC transporter superfamily.</text>
</comment>
<reference evidence="6 7" key="1">
    <citation type="submission" date="2017-06" db="EMBL/GenBank/DDBJ databases">
        <title>Complete genome sequence of Paenibacillus donghaensis KCTC 13049T isolated from East Sea sediment, South Korea.</title>
        <authorList>
            <person name="Jung B.K."/>
            <person name="Hong S.-J."/>
            <person name="Shin J.-H."/>
        </authorList>
    </citation>
    <scope>NUCLEOTIDE SEQUENCE [LARGE SCALE GENOMIC DNA]</scope>
    <source>
        <strain evidence="6 7">KCTC 13049</strain>
    </source>
</reference>
<proteinExistence type="inferred from homology"/>
<dbReference type="PANTHER" id="PTHR43335:SF8">
    <property type="entry name" value="ABC TRANSPORTER, ATP-BINDING PROTEIN"/>
    <property type="match status" value="1"/>
</dbReference>
<dbReference type="AlphaFoldDB" id="A0A2Z2KT42"/>
<dbReference type="Proteomes" id="UP000249890">
    <property type="component" value="Chromosome"/>
</dbReference>
<evidence type="ECO:0000313" key="6">
    <source>
        <dbReference type="EMBL" id="ASA22488.1"/>
    </source>
</evidence>
<evidence type="ECO:0000256" key="3">
    <source>
        <dbReference type="ARBA" id="ARBA00022741"/>
    </source>
</evidence>
<accession>A0A2Z2KT42</accession>
<organism evidence="6 7">
    <name type="scientific">Paenibacillus donghaensis</name>
    <dbReference type="NCBI Taxonomy" id="414771"/>
    <lineage>
        <taxon>Bacteria</taxon>
        <taxon>Bacillati</taxon>
        <taxon>Bacillota</taxon>
        <taxon>Bacilli</taxon>
        <taxon>Bacillales</taxon>
        <taxon>Paenibacillaceae</taxon>
        <taxon>Paenibacillus</taxon>
    </lineage>
</organism>
<protein>
    <submittedName>
        <fullName evidence="6">ABC transporter ATP-binding protein</fullName>
    </submittedName>
</protein>
<dbReference type="SUPFAM" id="SSF52540">
    <property type="entry name" value="P-loop containing nucleoside triphosphate hydrolases"/>
    <property type="match status" value="1"/>
</dbReference>
<dbReference type="OrthoDB" id="9804819at2"/>
<dbReference type="InterPro" id="IPR003439">
    <property type="entry name" value="ABC_transporter-like_ATP-bd"/>
</dbReference>
<keyword evidence="4 6" id="KW-0067">ATP-binding</keyword>
<dbReference type="InterPro" id="IPR003593">
    <property type="entry name" value="AAA+_ATPase"/>
</dbReference>
<dbReference type="PANTHER" id="PTHR43335">
    <property type="entry name" value="ABC TRANSPORTER, ATP-BINDING PROTEIN"/>
    <property type="match status" value="1"/>
</dbReference>
<sequence length="241" mass="26779">MTYIVQTSDLSKSFKKVPVVDKVNLQVKPGEIYGFIGPNGAGKTTTIRMILNLIQPLSGSVELFGEKVTDQSMARHLRRIGAIIETPGFYLNLTGQENLDIHRLMMGVEHKSSIDRALSLVGLSDHRHKKTRQYSLGMKQRLGLARALLHDPQLLILDEPTNGLDPHGVVEIRDLLIRLAAQGKTVFVSSHNLAEVEKMVSRIGILHQGKLLEEITRDELKQKSASLEDYFMQLTGGAAHV</sequence>
<dbReference type="KEGG" id="pdh:B9T62_17885"/>
<evidence type="ECO:0000256" key="1">
    <source>
        <dbReference type="ARBA" id="ARBA00005417"/>
    </source>
</evidence>
<dbReference type="PROSITE" id="PS00211">
    <property type="entry name" value="ABC_TRANSPORTER_1"/>
    <property type="match status" value="1"/>
</dbReference>
<dbReference type="CDD" id="cd03268">
    <property type="entry name" value="ABC_BcrA_bacitracin_resist"/>
    <property type="match status" value="1"/>
</dbReference>
<dbReference type="RefSeq" id="WP_087916486.1">
    <property type="nucleotide sequence ID" value="NZ_CP021780.1"/>
</dbReference>
<dbReference type="PROSITE" id="PS50893">
    <property type="entry name" value="ABC_TRANSPORTER_2"/>
    <property type="match status" value="1"/>
</dbReference>
<dbReference type="InterPro" id="IPR027417">
    <property type="entry name" value="P-loop_NTPase"/>
</dbReference>
<dbReference type="EMBL" id="CP021780">
    <property type="protein sequence ID" value="ASA22488.1"/>
    <property type="molecule type" value="Genomic_DNA"/>
</dbReference>
<name>A0A2Z2KT42_9BACL</name>
<keyword evidence="3" id="KW-0547">Nucleotide-binding</keyword>
<evidence type="ECO:0000313" key="7">
    <source>
        <dbReference type="Proteomes" id="UP000249890"/>
    </source>
</evidence>
<dbReference type="GO" id="GO:0016887">
    <property type="term" value="F:ATP hydrolysis activity"/>
    <property type="evidence" value="ECO:0007669"/>
    <property type="project" value="InterPro"/>
</dbReference>
<keyword evidence="2" id="KW-0813">Transport</keyword>
<dbReference type="InterPro" id="IPR017871">
    <property type="entry name" value="ABC_transporter-like_CS"/>
</dbReference>
<keyword evidence="7" id="KW-1185">Reference proteome</keyword>
<evidence type="ECO:0000256" key="4">
    <source>
        <dbReference type="ARBA" id="ARBA00022840"/>
    </source>
</evidence>
<evidence type="ECO:0000256" key="2">
    <source>
        <dbReference type="ARBA" id="ARBA00022448"/>
    </source>
</evidence>
<feature type="domain" description="ABC transporter" evidence="5">
    <location>
        <begin position="5"/>
        <end position="233"/>
    </location>
</feature>
<gene>
    <name evidence="6" type="ORF">B9T62_17885</name>
</gene>
<dbReference type="SMART" id="SM00382">
    <property type="entry name" value="AAA"/>
    <property type="match status" value="1"/>
</dbReference>
<dbReference type="Gene3D" id="3.40.50.300">
    <property type="entry name" value="P-loop containing nucleotide triphosphate hydrolases"/>
    <property type="match status" value="1"/>
</dbReference>